<comment type="caution">
    <text evidence="12">The sequence shown here is derived from an EMBL/GenBank/DDBJ whole genome shotgun (WGS) entry which is preliminary data.</text>
</comment>
<feature type="transmembrane region" description="Helical" evidence="9">
    <location>
        <begin position="99"/>
        <end position="123"/>
    </location>
</feature>
<evidence type="ECO:0000313" key="13">
    <source>
        <dbReference type="Proteomes" id="UP000615026"/>
    </source>
</evidence>
<organism evidence="12 13">
    <name type="scientific">Leptolyngbya cf. ectocarpi LEGE 11479</name>
    <dbReference type="NCBI Taxonomy" id="1828722"/>
    <lineage>
        <taxon>Bacteria</taxon>
        <taxon>Bacillati</taxon>
        <taxon>Cyanobacteriota</taxon>
        <taxon>Cyanophyceae</taxon>
        <taxon>Leptolyngbyales</taxon>
        <taxon>Leptolyngbyaceae</taxon>
        <taxon>Leptolyngbya group</taxon>
        <taxon>Leptolyngbya</taxon>
    </lineage>
</organism>
<dbReference type="InterPro" id="IPR000515">
    <property type="entry name" value="MetI-like"/>
</dbReference>
<comment type="similarity">
    <text evidence="9">Belongs to the binding-protein-dependent transport system permease family.</text>
</comment>
<feature type="domain" description="ABC transmembrane type-1" evidence="11">
    <location>
        <begin position="91"/>
        <end position="270"/>
    </location>
</feature>
<gene>
    <name evidence="12" type="primary">ntrB</name>
    <name evidence="12" type="ORF">IQ260_08405</name>
</gene>
<dbReference type="EMBL" id="JADEXP010000053">
    <property type="protein sequence ID" value="MBE9066673.1"/>
    <property type="molecule type" value="Genomic_DNA"/>
</dbReference>
<dbReference type="SUPFAM" id="SSF161098">
    <property type="entry name" value="MetI-like"/>
    <property type="match status" value="1"/>
</dbReference>
<evidence type="ECO:0000259" key="11">
    <source>
        <dbReference type="PROSITE" id="PS50928"/>
    </source>
</evidence>
<dbReference type="FunFam" id="1.10.3720.10:FF:000003">
    <property type="entry name" value="Aliphatic sulfonate ABC transporter permease"/>
    <property type="match status" value="1"/>
</dbReference>
<evidence type="ECO:0000256" key="5">
    <source>
        <dbReference type="ARBA" id="ARBA00022692"/>
    </source>
</evidence>
<dbReference type="InterPro" id="IPR035906">
    <property type="entry name" value="MetI-like_sf"/>
</dbReference>
<keyword evidence="3" id="KW-1003">Cell membrane</keyword>
<evidence type="ECO:0000256" key="2">
    <source>
        <dbReference type="ARBA" id="ARBA00022448"/>
    </source>
</evidence>
<dbReference type="PROSITE" id="PS50928">
    <property type="entry name" value="ABC_TM1"/>
    <property type="match status" value="1"/>
</dbReference>
<protein>
    <submittedName>
        <fullName evidence="12">Nitrate ABC transporter permease</fullName>
    </submittedName>
</protein>
<comment type="subcellular location">
    <subcellularLocation>
        <location evidence="1">Cell inner membrane</location>
        <topology evidence="1">Multi-pass membrane protein</topology>
    </subcellularLocation>
    <subcellularLocation>
        <location evidence="9">Cell membrane</location>
        <topology evidence="9">Multi-pass membrane protein</topology>
    </subcellularLocation>
</comment>
<keyword evidence="8 9" id="KW-0472">Membrane</keyword>
<evidence type="ECO:0000256" key="3">
    <source>
        <dbReference type="ARBA" id="ARBA00022475"/>
    </source>
</evidence>
<feature type="region of interest" description="Disordered" evidence="10">
    <location>
        <begin position="1"/>
        <end position="21"/>
    </location>
</feature>
<dbReference type="RefSeq" id="WP_193992605.1">
    <property type="nucleotide sequence ID" value="NZ_JADEXP010000053.1"/>
</dbReference>
<proteinExistence type="inferred from homology"/>
<dbReference type="InterPro" id="IPR005889">
    <property type="entry name" value="NtrB"/>
</dbReference>
<evidence type="ECO:0000256" key="8">
    <source>
        <dbReference type="ARBA" id="ARBA00023136"/>
    </source>
</evidence>
<dbReference type="CDD" id="cd06261">
    <property type="entry name" value="TM_PBP2"/>
    <property type="match status" value="1"/>
</dbReference>
<sequence>MTLTKPKPAQRKTQASNKKASAPWINENTKALGLFIISLVLFLAFWEIGANLKLFAKGMPTASKTLQELWWWSTHPFFDNGPNDLGIGWNLLISLRRVAIGYFLASIIAVPLGILIGISPVAYKAFNPYVQLLKPVSPLAWLPLGLYIFRDSEQTGIFIILISSMWPTLINTAFGVANVNPEYLDVSRTLGASRLRTVFKVIIPAALPNIVSGLRISMGISWLVIVAAEMLLGTGLGYFIWNEWNNLYIPNILVAIFIIGLVGLILDNIFGALEKFVAFGRKA</sequence>
<dbReference type="GO" id="GO:0006811">
    <property type="term" value="P:monoatomic ion transport"/>
    <property type="evidence" value="ECO:0007669"/>
    <property type="project" value="UniProtKB-KW"/>
</dbReference>
<evidence type="ECO:0000256" key="9">
    <source>
        <dbReference type="RuleBase" id="RU363032"/>
    </source>
</evidence>
<keyword evidence="7" id="KW-0406">Ion transport</keyword>
<dbReference type="NCBIfam" id="TIGR01183">
    <property type="entry name" value="ntrB"/>
    <property type="match status" value="1"/>
</dbReference>
<dbReference type="PANTHER" id="PTHR30151">
    <property type="entry name" value="ALKANE SULFONATE ABC TRANSPORTER-RELATED, MEMBRANE SUBUNIT"/>
    <property type="match status" value="1"/>
</dbReference>
<dbReference type="GO" id="GO:0015112">
    <property type="term" value="F:nitrate transmembrane transporter activity"/>
    <property type="evidence" value="ECO:0007669"/>
    <property type="project" value="InterPro"/>
</dbReference>
<dbReference type="GO" id="GO:0042918">
    <property type="term" value="P:alkanesulfonate transmembrane transport"/>
    <property type="evidence" value="ECO:0007669"/>
    <property type="project" value="UniProtKB-ARBA"/>
</dbReference>
<dbReference type="AlphaFoldDB" id="A0A928ZRK2"/>
<dbReference type="Gene3D" id="1.10.3720.10">
    <property type="entry name" value="MetI-like"/>
    <property type="match status" value="1"/>
</dbReference>
<feature type="transmembrane region" description="Helical" evidence="9">
    <location>
        <begin position="247"/>
        <end position="266"/>
    </location>
</feature>
<name>A0A928ZRK2_LEPEC</name>
<reference evidence="12" key="1">
    <citation type="submission" date="2020-10" db="EMBL/GenBank/DDBJ databases">
        <authorList>
            <person name="Castelo-Branco R."/>
            <person name="Eusebio N."/>
            <person name="Adriana R."/>
            <person name="Vieira A."/>
            <person name="Brugerolle De Fraissinette N."/>
            <person name="Rezende De Castro R."/>
            <person name="Schneider M.P."/>
            <person name="Vasconcelos V."/>
            <person name="Leao P.N."/>
        </authorList>
    </citation>
    <scope>NUCLEOTIDE SEQUENCE</scope>
    <source>
        <strain evidence="12">LEGE 11479</strain>
    </source>
</reference>
<feature type="transmembrane region" description="Helical" evidence="9">
    <location>
        <begin position="31"/>
        <end position="49"/>
    </location>
</feature>
<keyword evidence="6 9" id="KW-1133">Transmembrane helix</keyword>
<dbReference type="PANTHER" id="PTHR30151:SF7">
    <property type="entry name" value="NITRATE IMPORT PERMEASE PROTEIN NRTB"/>
    <property type="match status" value="1"/>
</dbReference>
<keyword evidence="4" id="KW-0997">Cell inner membrane</keyword>
<feature type="transmembrane region" description="Helical" evidence="9">
    <location>
        <begin position="221"/>
        <end position="241"/>
    </location>
</feature>
<evidence type="ECO:0000256" key="4">
    <source>
        <dbReference type="ARBA" id="ARBA00022519"/>
    </source>
</evidence>
<keyword evidence="5 9" id="KW-0812">Transmembrane</keyword>
<evidence type="ECO:0000256" key="6">
    <source>
        <dbReference type="ARBA" id="ARBA00022989"/>
    </source>
</evidence>
<dbReference type="Pfam" id="PF00528">
    <property type="entry name" value="BPD_transp_1"/>
    <property type="match status" value="1"/>
</dbReference>
<dbReference type="GO" id="GO:0005886">
    <property type="term" value="C:plasma membrane"/>
    <property type="evidence" value="ECO:0007669"/>
    <property type="project" value="UniProtKB-SubCell"/>
</dbReference>
<dbReference type="Proteomes" id="UP000615026">
    <property type="component" value="Unassembled WGS sequence"/>
</dbReference>
<evidence type="ECO:0000256" key="10">
    <source>
        <dbReference type="SAM" id="MobiDB-lite"/>
    </source>
</evidence>
<evidence type="ECO:0000313" key="12">
    <source>
        <dbReference type="EMBL" id="MBE9066673.1"/>
    </source>
</evidence>
<evidence type="ECO:0000256" key="1">
    <source>
        <dbReference type="ARBA" id="ARBA00004429"/>
    </source>
</evidence>
<evidence type="ECO:0000256" key="7">
    <source>
        <dbReference type="ARBA" id="ARBA00023065"/>
    </source>
</evidence>
<keyword evidence="2 9" id="KW-0813">Transport</keyword>
<keyword evidence="13" id="KW-1185">Reference proteome</keyword>
<feature type="transmembrane region" description="Helical" evidence="9">
    <location>
        <begin position="156"/>
        <end position="177"/>
    </location>
</feature>
<accession>A0A928ZRK2</accession>